<evidence type="ECO:0000313" key="1">
    <source>
        <dbReference type="EnsemblPlants" id="cds.evm.model.02.654"/>
    </source>
</evidence>
<dbReference type="AlphaFoldDB" id="A0A803P1Z2"/>
<evidence type="ECO:0008006" key="3">
    <source>
        <dbReference type="Google" id="ProtNLM"/>
    </source>
</evidence>
<dbReference type="EnsemblPlants" id="evm.model.02.654">
    <property type="protein sequence ID" value="cds.evm.model.02.654"/>
    <property type="gene ID" value="evm.TU.02.654"/>
</dbReference>
<reference evidence="1" key="2">
    <citation type="submission" date="2021-03" db="UniProtKB">
        <authorList>
            <consortium name="EnsemblPlants"/>
        </authorList>
    </citation>
    <scope>IDENTIFICATION</scope>
</reference>
<dbReference type="PANTHER" id="PTHR46890:SF48">
    <property type="entry name" value="RNA-DIRECTED DNA POLYMERASE"/>
    <property type="match status" value="1"/>
</dbReference>
<proteinExistence type="predicted"/>
<keyword evidence="2" id="KW-1185">Reference proteome</keyword>
<protein>
    <recommendedName>
        <fullName evidence="3">Reverse transcriptase</fullName>
    </recommendedName>
</protein>
<dbReference type="PANTHER" id="PTHR46890">
    <property type="entry name" value="NON-LTR RETROLELEMENT REVERSE TRANSCRIPTASE-LIKE PROTEIN-RELATED"/>
    <property type="match status" value="1"/>
</dbReference>
<sequence length="361" mass="40862">MRPLQRQFVKALDIPLDSIIKQVWEMDDSFISTNKPSCLVQGLTIEADATERMMHGNMAPIVLGTTIKQERGVKGDMEEKSRVDGLMRENQDALNGNIGSLGDALSMWLGGYGSSTVTPSLGREVEITHYSFGPSCLQRVTGIAHFRFENSWTHEPMCYEIVNDCWSNNPLLSIQDKIKVCASTLATWGKEFTGGFKRRIVASKRRMSLFKEKSDEQSIRLFQEAQDQYFGVLAQQDTFWKQRAKQFWLRDGDKNIQNAKLLADLTDEEIRGSIFQMHPDKSPGPDGMGPGFFQKHWDIVGGDVKQLVRNFFDTRNLPGGLNVTNLFLIIKRRIAGYGRSQTIALCNVHYKIVSKVLSNQE</sequence>
<dbReference type="EMBL" id="UZAU01000128">
    <property type="status" value="NOT_ANNOTATED_CDS"/>
    <property type="molecule type" value="Genomic_DNA"/>
</dbReference>
<accession>A0A803P1Z2</accession>
<organism evidence="1 2">
    <name type="scientific">Cannabis sativa</name>
    <name type="common">Hemp</name>
    <name type="synonym">Marijuana</name>
    <dbReference type="NCBI Taxonomy" id="3483"/>
    <lineage>
        <taxon>Eukaryota</taxon>
        <taxon>Viridiplantae</taxon>
        <taxon>Streptophyta</taxon>
        <taxon>Embryophyta</taxon>
        <taxon>Tracheophyta</taxon>
        <taxon>Spermatophyta</taxon>
        <taxon>Magnoliopsida</taxon>
        <taxon>eudicotyledons</taxon>
        <taxon>Gunneridae</taxon>
        <taxon>Pentapetalae</taxon>
        <taxon>rosids</taxon>
        <taxon>fabids</taxon>
        <taxon>Rosales</taxon>
        <taxon>Cannabaceae</taxon>
        <taxon>Cannabis</taxon>
    </lineage>
</organism>
<dbReference type="Proteomes" id="UP000596661">
    <property type="component" value="Chromosome 2"/>
</dbReference>
<reference evidence="1" key="1">
    <citation type="submission" date="2018-11" db="EMBL/GenBank/DDBJ databases">
        <authorList>
            <person name="Grassa J C."/>
        </authorList>
    </citation>
    <scope>NUCLEOTIDE SEQUENCE [LARGE SCALE GENOMIC DNA]</scope>
</reference>
<dbReference type="Gramene" id="evm.model.02.654">
    <property type="protein sequence ID" value="cds.evm.model.02.654"/>
    <property type="gene ID" value="evm.TU.02.654"/>
</dbReference>
<evidence type="ECO:0000313" key="2">
    <source>
        <dbReference type="Proteomes" id="UP000596661"/>
    </source>
</evidence>
<name>A0A803P1Z2_CANSA</name>
<dbReference type="InterPro" id="IPR052343">
    <property type="entry name" value="Retrotransposon-Effector_Assoc"/>
</dbReference>